<name>A0ABD6F2S8_9BILA</name>
<dbReference type="GO" id="GO:0005886">
    <property type="term" value="C:plasma membrane"/>
    <property type="evidence" value="ECO:0007669"/>
    <property type="project" value="UniProtKB-SubCell"/>
</dbReference>
<gene>
    <name evidence="12" type="primary">inx</name>
    <name evidence="13" type="ORF">AB6A40_011335</name>
</gene>
<keyword evidence="6" id="KW-0303">Gap junction</keyword>
<dbReference type="PANTHER" id="PTHR11893">
    <property type="entry name" value="INNEXIN"/>
    <property type="match status" value="1"/>
</dbReference>
<dbReference type="GO" id="GO:0005921">
    <property type="term" value="C:gap junction"/>
    <property type="evidence" value="ECO:0007669"/>
    <property type="project" value="UniProtKB-SubCell"/>
</dbReference>
<dbReference type="EMBL" id="JBGFUD010019437">
    <property type="protein sequence ID" value="MFH4984626.1"/>
    <property type="molecule type" value="Genomic_DNA"/>
</dbReference>
<comment type="caution">
    <text evidence="13">The sequence shown here is derived from an EMBL/GenBank/DDBJ whole genome shotgun (WGS) entry which is preliminary data.</text>
</comment>
<evidence type="ECO:0000256" key="2">
    <source>
        <dbReference type="ARBA" id="ARBA00004651"/>
    </source>
</evidence>
<dbReference type="PRINTS" id="PR01262">
    <property type="entry name" value="INNEXIN"/>
</dbReference>
<proteinExistence type="inferred from homology"/>
<dbReference type="Proteomes" id="UP001608902">
    <property type="component" value="Unassembled WGS sequence"/>
</dbReference>
<keyword evidence="8 12" id="KW-1133">Transmembrane helix</keyword>
<evidence type="ECO:0000256" key="4">
    <source>
        <dbReference type="ARBA" id="ARBA00022475"/>
    </source>
</evidence>
<evidence type="ECO:0000256" key="3">
    <source>
        <dbReference type="ARBA" id="ARBA00022448"/>
    </source>
</evidence>
<dbReference type="PANTHER" id="PTHR11893:SF19">
    <property type="entry name" value="INNEXIN"/>
    <property type="match status" value="1"/>
</dbReference>
<keyword evidence="4" id="KW-1003">Cell membrane</keyword>
<keyword evidence="14" id="KW-1185">Reference proteome</keyword>
<accession>A0ABD6F2S8</accession>
<evidence type="ECO:0000256" key="11">
    <source>
        <dbReference type="ARBA" id="ARBA00023303"/>
    </source>
</evidence>
<dbReference type="InterPro" id="IPR000990">
    <property type="entry name" value="Innexin"/>
</dbReference>
<evidence type="ECO:0000313" key="14">
    <source>
        <dbReference type="Proteomes" id="UP001608902"/>
    </source>
</evidence>
<keyword evidence="10 12" id="KW-0472">Membrane</keyword>
<protein>
    <recommendedName>
        <fullName evidence="12">Innexin</fullName>
    </recommendedName>
</protein>
<comment type="subcellular location">
    <subcellularLocation>
        <location evidence="1">Cell junction</location>
        <location evidence="1">Gap junction</location>
    </subcellularLocation>
    <subcellularLocation>
        <location evidence="2 12">Cell membrane</location>
        <topology evidence="2 12">Multi-pass membrane protein</topology>
    </subcellularLocation>
</comment>
<evidence type="ECO:0000256" key="7">
    <source>
        <dbReference type="ARBA" id="ARBA00022949"/>
    </source>
</evidence>
<comment type="function">
    <text evidence="12">Structural component of the gap junctions.</text>
</comment>
<reference evidence="13 14" key="1">
    <citation type="submission" date="2024-08" db="EMBL/GenBank/DDBJ databases">
        <title>Gnathostoma spinigerum genome.</title>
        <authorList>
            <person name="Gonzalez-Bertolin B."/>
            <person name="Monzon S."/>
            <person name="Zaballos A."/>
            <person name="Jimenez P."/>
            <person name="Dekumyoy P."/>
            <person name="Varona S."/>
            <person name="Cuesta I."/>
            <person name="Sumanam S."/>
            <person name="Adisakwattana P."/>
            <person name="Gasser R.B."/>
            <person name="Hernandez-Gonzalez A."/>
            <person name="Young N.D."/>
            <person name="Perteguer M.J."/>
        </authorList>
    </citation>
    <scope>NUCLEOTIDE SEQUENCE [LARGE SCALE GENOMIC DNA]</scope>
    <source>
        <strain evidence="13">AL3</strain>
        <tissue evidence="13">Liver</tissue>
    </source>
</reference>
<sequence length="126" mass="15037">MLKKVNDVVKKNSRSSVETLFSNQTSNWIIKILSQHLYSLSSRTKIILAMRSKTEFGGRPLECWVPAQFTSSWEAYAEMYCWAQNTYWVPIEQEIPVDIAEREYRQISYYQWVPFFLLIQAFLYYV</sequence>
<dbReference type="Pfam" id="PF00876">
    <property type="entry name" value="Innexin"/>
    <property type="match status" value="1"/>
</dbReference>
<evidence type="ECO:0000256" key="1">
    <source>
        <dbReference type="ARBA" id="ARBA00004610"/>
    </source>
</evidence>
<evidence type="ECO:0000256" key="8">
    <source>
        <dbReference type="ARBA" id="ARBA00022989"/>
    </source>
</evidence>
<evidence type="ECO:0000256" key="5">
    <source>
        <dbReference type="ARBA" id="ARBA00022692"/>
    </source>
</evidence>
<keyword evidence="5 12" id="KW-0812">Transmembrane</keyword>
<evidence type="ECO:0000256" key="12">
    <source>
        <dbReference type="RuleBase" id="RU010713"/>
    </source>
</evidence>
<evidence type="ECO:0000256" key="10">
    <source>
        <dbReference type="ARBA" id="ARBA00023136"/>
    </source>
</evidence>
<keyword evidence="11 12" id="KW-0407">Ion channel</keyword>
<keyword evidence="9 12" id="KW-0406">Ion transport</keyword>
<keyword evidence="7" id="KW-0965">Cell junction</keyword>
<evidence type="ECO:0000313" key="13">
    <source>
        <dbReference type="EMBL" id="MFH4984626.1"/>
    </source>
</evidence>
<comment type="similarity">
    <text evidence="12">Belongs to the pannexin family.</text>
</comment>
<dbReference type="GO" id="GO:0034220">
    <property type="term" value="P:monoatomic ion transmembrane transport"/>
    <property type="evidence" value="ECO:0007669"/>
    <property type="project" value="UniProtKB-KW"/>
</dbReference>
<keyword evidence="3 12" id="KW-0813">Transport</keyword>
<dbReference type="PROSITE" id="PS51013">
    <property type="entry name" value="PANNEXIN"/>
    <property type="match status" value="1"/>
</dbReference>
<feature type="transmembrane region" description="Helical" evidence="12">
    <location>
        <begin position="109"/>
        <end position="125"/>
    </location>
</feature>
<comment type="caution">
    <text evidence="12">Lacks conserved residue(s) required for the propagation of feature annotation.</text>
</comment>
<evidence type="ECO:0000256" key="9">
    <source>
        <dbReference type="ARBA" id="ARBA00023065"/>
    </source>
</evidence>
<dbReference type="AlphaFoldDB" id="A0ABD6F2S8"/>
<evidence type="ECO:0000256" key="6">
    <source>
        <dbReference type="ARBA" id="ARBA00022868"/>
    </source>
</evidence>
<organism evidence="13 14">
    <name type="scientific">Gnathostoma spinigerum</name>
    <dbReference type="NCBI Taxonomy" id="75299"/>
    <lineage>
        <taxon>Eukaryota</taxon>
        <taxon>Metazoa</taxon>
        <taxon>Ecdysozoa</taxon>
        <taxon>Nematoda</taxon>
        <taxon>Chromadorea</taxon>
        <taxon>Rhabditida</taxon>
        <taxon>Spirurina</taxon>
        <taxon>Gnathostomatomorpha</taxon>
        <taxon>Gnathostomatoidea</taxon>
        <taxon>Gnathostomatidae</taxon>
        <taxon>Gnathostoma</taxon>
    </lineage>
</organism>